<dbReference type="InterPro" id="IPR052173">
    <property type="entry name" value="Beta-lactam_resp_regulator"/>
</dbReference>
<evidence type="ECO:0000256" key="2">
    <source>
        <dbReference type="ARBA" id="ARBA00022723"/>
    </source>
</evidence>
<accession>A0ABP6R5M5</accession>
<dbReference type="Proteomes" id="UP001501736">
    <property type="component" value="Unassembled WGS sequence"/>
</dbReference>
<sequence length="334" mass="34250">MTLVLAAILLVALLLLAGLFGPRVVRAAAPTLRRTPRLAVLAMLGTLAAWLAGVAAIGPMLAWRAMGHDVALSGPSGAVCRRCLAAADPWALGGGFDAVGPTVLLALPVLLLGAVVAVSMLVSSRGRAPALHEAGSALRRAGRARTVLGFRVTVVGDSHPVAYSLPARHCGIVISQRLIDEFSDDELLAVLTHENAHLRQKHHLVLALTGGIGRRLRWVPLITAIAEAVPHYLEIAADDAARRRTGTPALARALLKLGESGRTPAPAAPAPHAAPLALHAAGVDRIRHLTARRGSPGGTAAALALTGTALLLVGGAAVVHLPYALAVIAGCAQT</sequence>
<dbReference type="Gene3D" id="3.30.2010.10">
    <property type="entry name" value="Metalloproteases ('zincins'), catalytic domain"/>
    <property type="match status" value="1"/>
</dbReference>
<protein>
    <submittedName>
        <fullName evidence="9">M56 family metallopeptidase</fullName>
    </submittedName>
</protein>
<name>A0ABP6R5M5_9MICC</name>
<gene>
    <name evidence="9" type="ORF">GCM10020260_00340</name>
</gene>
<keyword evidence="10" id="KW-1185">Reference proteome</keyword>
<feature type="domain" description="Peptidase M48" evidence="8">
    <location>
        <begin position="140"/>
        <end position="211"/>
    </location>
</feature>
<evidence type="ECO:0000256" key="6">
    <source>
        <dbReference type="RuleBase" id="RU003983"/>
    </source>
</evidence>
<evidence type="ECO:0000256" key="7">
    <source>
        <dbReference type="SAM" id="Phobius"/>
    </source>
</evidence>
<dbReference type="PANTHER" id="PTHR34978:SF3">
    <property type="entry name" value="SLR0241 PROTEIN"/>
    <property type="match status" value="1"/>
</dbReference>
<dbReference type="Pfam" id="PF01435">
    <property type="entry name" value="Peptidase_M48"/>
    <property type="match status" value="1"/>
</dbReference>
<keyword evidence="5 6" id="KW-0482">Metalloprotease</keyword>
<dbReference type="RefSeq" id="WP_344717160.1">
    <property type="nucleotide sequence ID" value="NZ_BAAAYG010000001.1"/>
</dbReference>
<evidence type="ECO:0000256" key="3">
    <source>
        <dbReference type="ARBA" id="ARBA00022801"/>
    </source>
</evidence>
<proteinExistence type="inferred from homology"/>
<comment type="caution">
    <text evidence="9">The sequence shown here is derived from an EMBL/GenBank/DDBJ whole genome shotgun (WGS) entry which is preliminary data.</text>
</comment>
<keyword evidence="2" id="KW-0479">Metal-binding</keyword>
<comment type="similarity">
    <text evidence="6">Belongs to the peptidase M48 family.</text>
</comment>
<evidence type="ECO:0000256" key="1">
    <source>
        <dbReference type="ARBA" id="ARBA00022670"/>
    </source>
</evidence>
<keyword evidence="3 6" id="KW-0378">Hydrolase</keyword>
<dbReference type="CDD" id="cd07326">
    <property type="entry name" value="M56_BlaR1_MecR1_like"/>
    <property type="match status" value="1"/>
</dbReference>
<feature type="transmembrane region" description="Helical" evidence="7">
    <location>
        <begin position="37"/>
        <end position="58"/>
    </location>
</feature>
<comment type="cofactor">
    <cofactor evidence="6">
        <name>Zn(2+)</name>
        <dbReference type="ChEBI" id="CHEBI:29105"/>
    </cofactor>
    <text evidence="6">Binds 1 zinc ion per subunit.</text>
</comment>
<feature type="transmembrane region" description="Helical" evidence="7">
    <location>
        <begin position="103"/>
        <end position="122"/>
    </location>
</feature>
<dbReference type="EMBL" id="BAAAYG010000001">
    <property type="protein sequence ID" value="GAA3278345.1"/>
    <property type="molecule type" value="Genomic_DNA"/>
</dbReference>
<reference evidence="10" key="1">
    <citation type="journal article" date="2019" name="Int. J. Syst. Evol. Microbiol.">
        <title>The Global Catalogue of Microorganisms (GCM) 10K type strain sequencing project: providing services to taxonomists for standard genome sequencing and annotation.</title>
        <authorList>
            <consortium name="The Broad Institute Genomics Platform"/>
            <consortium name="The Broad Institute Genome Sequencing Center for Infectious Disease"/>
            <person name="Wu L."/>
            <person name="Ma J."/>
        </authorList>
    </citation>
    <scope>NUCLEOTIDE SEQUENCE [LARGE SCALE GENOMIC DNA]</scope>
    <source>
        <strain evidence="10">JCM 11483</strain>
    </source>
</reference>
<evidence type="ECO:0000259" key="8">
    <source>
        <dbReference type="Pfam" id="PF01435"/>
    </source>
</evidence>
<evidence type="ECO:0000256" key="5">
    <source>
        <dbReference type="ARBA" id="ARBA00023049"/>
    </source>
</evidence>
<keyword evidence="1 6" id="KW-0645">Protease</keyword>
<keyword evidence="7" id="KW-0472">Membrane</keyword>
<keyword evidence="7" id="KW-1133">Transmembrane helix</keyword>
<evidence type="ECO:0000313" key="10">
    <source>
        <dbReference type="Proteomes" id="UP001501736"/>
    </source>
</evidence>
<keyword evidence="7" id="KW-0812">Transmembrane</keyword>
<keyword evidence="4 6" id="KW-0862">Zinc</keyword>
<dbReference type="InterPro" id="IPR001915">
    <property type="entry name" value="Peptidase_M48"/>
</dbReference>
<dbReference type="PANTHER" id="PTHR34978">
    <property type="entry name" value="POSSIBLE SENSOR-TRANSDUCER PROTEIN BLAR"/>
    <property type="match status" value="1"/>
</dbReference>
<evidence type="ECO:0000313" key="9">
    <source>
        <dbReference type="EMBL" id="GAA3278345.1"/>
    </source>
</evidence>
<evidence type="ECO:0000256" key="4">
    <source>
        <dbReference type="ARBA" id="ARBA00022833"/>
    </source>
</evidence>
<organism evidence="9 10">
    <name type="scientific">Nesterenkonia halobia</name>
    <dbReference type="NCBI Taxonomy" id="37922"/>
    <lineage>
        <taxon>Bacteria</taxon>
        <taxon>Bacillati</taxon>
        <taxon>Actinomycetota</taxon>
        <taxon>Actinomycetes</taxon>
        <taxon>Micrococcales</taxon>
        <taxon>Micrococcaceae</taxon>
        <taxon>Nesterenkonia</taxon>
    </lineage>
</organism>